<name>A0ACA9PZ35_9GLOM</name>
<feature type="non-terminal residue" evidence="1">
    <location>
        <position position="1"/>
    </location>
</feature>
<proteinExistence type="predicted"/>
<organism evidence="1 2">
    <name type="scientific">Cetraspora pellucida</name>
    <dbReference type="NCBI Taxonomy" id="1433469"/>
    <lineage>
        <taxon>Eukaryota</taxon>
        <taxon>Fungi</taxon>
        <taxon>Fungi incertae sedis</taxon>
        <taxon>Mucoromycota</taxon>
        <taxon>Glomeromycotina</taxon>
        <taxon>Glomeromycetes</taxon>
        <taxon>Diversisporales</taxon>
        <taxon>Gigasporaceae</taxon>
        <taxon>Cetraspora</taxon>
    </lineage>
</organism>
<keyword evidence="2" id="KW-1185">Reference proteome</keyword>
<evidence type="ECO:0000313" key="1">
    <source>
        <dbReference type="EMBL" id="CAG8729570.1"/>
    </source>
</evidence>
<accession>A0ACA9PZ35</accession>
<gene>
    <name evidence="1" type="ORF">SPELUC_LOCUS13010</name>
</gene>
<evidence type="ECO:0000313" key="2">
    <source>
        <dbReference type="Proteomes" id="UP000789366"/>
    </source>
</evidence>
<dbReference type="Proteomes" id="UP000789366">
    <property type="component" value="Unassembled WGS sequence"/>
</dbReference>
<reference evidence="1" key="1">
    <citation type="submission" date="2021-06" db="EMBL/GenBank/DDBJ databases">
        <authorList>
            <person name="Kallberg Y."/>
            <person name="Tangrot J."/>
            <person name="Rosling A."/>
        </authorList>
    </citation>
    <scope>NUCLEOTIDE SEQUENCE</scope>
    <source>
        <strain evidence="1">28 12/20/2015</strain>
    </source>
</reference>
<protein>
    <submittedName>
        <fullName evidence="1">12513_t:CDS:1</fullName>
    </submittedName>
</protein>
<sequence length="160" mass="19055">RKIKEAHKCEREVCLLYIAKPIIQNKYVKPNNENYYNASNNEYEEDNEITNKESVKTISENNSKIIFQDNEAKIESEEEEQQWDQFINNWIELKNSENQFEDDEDYIFSSPEWSYDFSLAGRTIHLSDDENSKWSLDTLCIPDIEPPLFLDDDHIFMNAK</sequence>
<dbReference type="EMBL" id="CAJVPW010032796">
    <property type="protein sequence ID" value="CAG8729570.1"/>
    <property type="molecule type" value="Genomic_DNA"/>
</dbReference>
<comment type="caution">
    <text evidence="1">The sequence shown here is derived from an EMBL/GenBank/DDBJ whole genome shotgun (WGS) entry which is preliminary data.</text>
</comment>